<name>A0A844XHN8_9SPHN</name>
<sequence>MKKPKGRAGSWFAEWDGENLPCVHKFWTEGIWPEYADKGFDDRPEWGPFIEALQEKGRAILTTSHPQDADGNWRRKSYIGIWSVSDVRVTDNKELRFTFGDLLHRF</sequence>
<proteinExistence type="predicted"/>
<comment type="caution">
    <text evidence="1">The sequence shown here is derived from an EMBL/GenBank/DDBJ whole genome shotgun (WGS) entry which is preliminary data.</text>
</comment>
<reference evidence="1 2" key="2">
    <citation type="submission" date="2020-02" db="EMBL/GenBank/DDBJ databases">
        <title>Erythrobacter dongmakensis sp. nov., isolated from a tidal mudflat.</title>
        <authorList>
            <person name="Kim I.S."/>
        </authorList>
    </citation>
    <scope>NUCLEOTIDE SEQUENCE [LARGE SCALE GENOMIC DNA]</scope>
    <source>
        <strain evidence="1 2">GH3-10</strain>
    </source>
</reference>
<accession>A0A844XHN8</accession>
<dbReference type="Proteomes" id="UP000461409">
    <property type="component" value="Unassembled WGS sequence"/>
</dbReference>
<evidence type="ECO:0000313" key="2">
    <source>
        <dbReference type="Proteomes" id="UP000461409"/>
    </source>
</evidence>
<dbReference type="EMBL" id="WUBR01000003">
    <property type="protein sequence ID" value="MWV29212.1"/>
    <property type="molecule type" value="Genomic_DNA"/>
</dbReference>
<protein>
    <submittedName>
        <fullName evidence="1">Uncharacterized protein</fullName>
    </submittedName>
</protein>
<gene>
    <name evidence="1" type="ORF">GRF63_15005</name>
</gene>
<reference evidence="1 2" key="1">
    <citation type="submission" date="2019-12" db="EMBL/GenBank/DDBJ databases">
        <authorList>
            <person name="Lee S.D."/>
        </authorList>
    </citation>
    <scope>NUCLEOTIDE SEQUENCE [LARGE SCALE GENOMIC DNA]</scope>
    <source>
        <strain evidence="1 2">GH3-10</strain>
    </source>
</reference>
<evidence type="ECO:0000313" key="1">
    <source>
        <dbReference type="EMBL" id="MWV29212.1"/>
    </source>
</evidence>
<organism evidence="1 2">
    <name type="scientific">Aurantiacibacter rhizosphaerae</name>
    <dbReference type="NCBI Taxonomy" id="2691582"/>
    <lineage>
        <taxon>Bacteria</taxon>
        <taxon>Pseudomonadati</taxon>
        <taxon>Pseudomonadota</taxon>
        <taxon>Alphaproteobacteria</taxon>
        <taxon>Sphingomonadales</taxon>
        <taxon>Erythrobacteraceae</taxon>
        <taxon>Aurantiacibacter</taxon>
    </lineage>
</organism>
<dbReference type="AlphaFoldDB" id="A0A844XHN8"/>
<dbReference type="RefSeq" id="WP_160486819.1">
    <property type="nucleotide sequence ID" value="NZ_WUBR01000003.1"/>
</dbReference>
<keyword evidence="2" id="KW-1185">Reference proteome</keyword>